<accession>A0ABY6LTQ2</accession>
<dbReference type="PANTHER" id="PTHR47163">
    <property type="entry name" value="DDE_TNP_IS1595 DOMAIN-CONTAINING PROTEIN"/>
    <property type="match status" value="1"/>
</dbReference>
<dbReference type="SMART" id="SM01126">
    <property type="entry name" value="DDE_Tnp_IS1595"/>
    <property type="match status" value="1"/>
</dbReference>
<gene>
    <name evidence="3" type="ORF">LAZ67_22002230</name>
</gene>
<reference evidence="3 4" key="1">
    <citation type="submission" date="2022-03" db="EMBL/GenBank/DDBJ databases">
        <title>A chromosomal length assembly of Cordylochernes scorpioides.</title>
        <authorList>
            <person name="Zeh D."/>
            <person name="Zeh J."/>
        </authorList>
    </citation>
    <scope>NUCLEOTIDE SEQUENCE [LARGE SCALE GENOMIC DNA]</scope>
    <source>
        <strain evidence="3">IN4F17</strain>
        <tissue evidence="3">Whole Body</tissue>
    </source>
</reference>
<dbReference type="EMBL" id="CP092884">
    <property type="protein sequence ID" value="UYV83105.1"/>
    <property type="molecule type" value="Genomic_DNA"/>
</dbReference>
<sequence length="311" mass="34832">MNVQWASQFKPHKPKELEEPAIITLQHNLPPPTQRPMTPKHYPPPVMPQPPPPMETSIHSQSALSLGVRSLSTMEMNSFEVQMSPEASNLLDANEASPQQGPSQQVANETIPNPGLQAAELMDQQLLDGNDDDYASPPRRGRVVKTEIKTISEESGVSDDTVTHWVNFCREVCYLLYLDDPPKIGVGKQVQIDESLFGHNKKTRNHCAKTATGYWEHRAAHGGVDFETKDFFFDVVDDRRAHTFIASIKKYVLPGTTIVSDGFRSYYRLEGFNHLVNHKLHIKDPKTGVHTNNFEATLGGSQKITLGEKEI</sequence>
<keyword evidence="4" id="KW-1185">Reference proteome</keyword>
<feature type="domain" description="ISXO2-like transposase" evidence="2">
    <location>
        <begin position="182"/>
        <end position="309"/>
    </location>
</feature>
<dbReference type="InterPro" id="IPR053164">
    <property type="entry name" value="IS1016-like_transposase"/>
</dbReference>
<dbReference type="Pfam" id="PF12762">
    <property type="entry name" value="DDE_Tnp_IS1595"/>
    <property type="match status" value="1"/>
</dbReference>
<name>A0ABY6LTQ2_9ARAC</name>
<evidence type="ECO:0000313" key="3">
    <source>
        <dbReference type="EMBL" id="UYV83105.1"/>
    </source>
</evidence>
<dbReference type="InterPro" id="IPR024445">
    <property type="entry name" value="Tnp_ISXO2-like"/>
</dbReference>
<organism evidence="3 4">
    <name type="scientific">Cordylochernes scorpioides</name>
    <dbReference type="NCBI Taxonomy" id="51811"/>
    <lineage>
        <taxon>Eukaryota</taxon>
        <taxon>Metazoa</taxon>
        <taxon>Ecdysozoa</taxon>
        <taxon>Arthropoda</taxon>
        <taxon>Chelicerata</taxon>
        <taxon>Arachnida</taxon>
        <taxon>Pseudoscorpiones</taxon>
        <taxon>Cheliferoidea</taxon>
        <taxon>Chernetidae</taxon>
        <taxon>Cordylochernes</taxon>
    </lineage>
</organism>
<dbReference type="PANTHER" id="PTHR47163:SF2">
    <property type="entry name" value="SI:DKEY-17M8.2"/>
    <property type="match status" value="1"/>
</dbReference>
<proteinExistence type="predicted"/>
<dbReference type="Proteomes" id="UP001235939">
    <property type="component" value="Chromosome 22"/>
</dbReference>
<protein>
    <recommendedName>
        <fullName evidence="2">ISXO2-like transposase domain-containing protein</fullName>
    </recommendedName>
</protein>
<feature type="region of interest" description="Disordered" evidence="1">
    <location>
        <begin position="1"/>
        <end position="58"/>
    </location>
</feature>
<evidence type="ECO:0000313" key="4">
    <source>
        <dbReference type="Proteomes" id="UP001235939"/>
    </source>
</evidence>
<evidence type="ECO:0000256" key="1">
    <source>
        <dbReference type="SAM" id="MobiDB-lite"/>
    </source>
</evidence>
<evidence type="ECO:0000259" key="2">
    <source>
        <dbReference type="SMART" id="SM01126"/>
    </source>
</evidence>
<feature type="compositionally biased region" description="Pro residues" evidence="1">
    <location>
        <begin position="41"/>
        <end position="54"/>
    </location>
</feature>